<dbReference type="GO" id="GO:0005886">
    <property type="term" value="C:plasma membrane"/>
    <property type="evidence" value="ECO:0007669"/>
    <property type="project" value="TreeGrafter"/>
</dbReference>
<dbReference type="Proteomes" id="UP000441925">
    <property type="component" value="Unassembled WGS sequence"/>
</dbReference>
<comment type="similarity">
    <text evidence="1">Belongs to the CpsD/CapB family.</text>
</comment>
<dbReference type="GO" id="GO:0004715">
    <property type="term" value="F:non-membrane spanning protein tyrosine kinase activity"/>
    <property type="evidence" value="ECO:0007669"/>
    <property type="project" value="UniProtKB-EC"/>
</dbReference>
<dbReference type="EMBL" id="VULQ01000004">
    <property type="protein sequence ID" value="MSS77688.1"/>
    <property type="molecule type" value="Genomic_DNA"/>
</dbReference>
<dbReference type="Gene3D" id="3.40.50.300">
    <property type="entry name" value="P-loop containing nucleotide triphosphate hydrolases"/>
    <property type="match status" value="1"/>
</dbReference>
<evidence type="ECO:0000256" key="4">
    <source>
        <dbReference type="ARBA" id="ARBA00022741"/>
    </source>
</evidence>
<dbReference type="InterPro" id="IPR050445">
    <property type="entry name" value="Bact_polysacc_biosynth/exp"/>
</dbReference>
<dbReference type="Pfam" id="PF13614">
    <property type="entry name" value="AAA_31"/>
    <property type="match status" value="1"/>
</dbReference>
<evidence type="ECO:0000256" key="5">
    <source>
        <dbReference type="ARBA" id="ARBA00022777"/>
    </source>
</evidence>
<accession>A0A6N7VE14</accession>
<dbReference type="EC" id="2.7.10.2" evidence="2"/>
<keyword evidence="11" id="KW-1185">Reference proteome</keyword>
<keyword evidence="3" id="KW-0808">Transferase</keyword>
<dbReference type="AlphaFoldDB" id="A0A6N7VE14"/>
<keyword evidence="4" id="KW-0547">Nucleotide-binding</keyword>
<dbReference type="NCBIfam" id="TIGR01007">
    <property type="entry name" value="eps_fam"/>
    <property type="match status" value="1"/>
</dbReference>
<dbReference type="InterPro" id="IPR005702">
    <property type="entry name" value="Wzc-like_C"/>
</dbReference>
<feature type="domain" description="AAA" evidence="9">
    <location>
        <begin position="34"/>
        <end position="197"/>
    </location>
</feature>
<evidence type="ECO:0000256" key="1">
    <source>
        <dbReference type="ARBA" id="ARBA00007316"/>
    </source>
</evidence>
<organism evidence="10 11">
    <name type="scientific">Anaerococcus porci</name>
    <dbReference type="NCBI Taxonomy" id="2652269"/>
    <lineage>
        <taxon>Bacteria</taxon>
        <taxon>Bacillati</taxon>
        <taxon>Bacillota</taxon>
        <taxon>Tissierellia</taxon>
        <taxon>Tissierellales</taxon>
        <taxon>Peptoniphilaceae</taxon>
        <taxon>Anaerococcus</taxon>
    </lineage>
</organism>
<dbReference type="PANTHER" id="PTHR32309:SF13">
    <property type="entry name" value="FERRIC ENTEROBACTIN TRANSPORT PROTEIN FEPE"/>
    <property type="match status" value="1"/>
</dbReference>
<keyword evidence="7" id="KW-0829">Tyrosine-protein kinase</keyword>
<evidence type="ECO:0000259" key="9">
    <source>
        <dbReference type="Pfam" id="PF13614"/>
    </source>
</evidence>
<dbReference type="RefSeq" id="WP_154540070.1">
    <property type="nucleotide sequence ID" value="NZ_JAXDSU010000065.1"/>
</dbReference>
<dbReference type="CDD" id="cd05387">
    <property type="entry name" value="BY-kinase"/>
    <property type="match status" value="1"/>
</dbReference>
<evidence type="ECO:0000313" key="11">
    <source>
        <dbReference type="Proteomes" id="UP000441925"/>
    </source>
</evidence>
<evidence type="ECO:0000256" key="7">
    <source>
        <dbReference type="ARBA" id="ARBA00023137"/>
    </source>
</evidence>
<keyword evidence="5 10" id="KW-0418">Kinase</keyword>
<dbReference type="SUPFAM" id="SSF52540">
    <property type="entry name" value="P-loop containing nucleoside triphosphate hydrolases"/>
    <property type="match status" value="1"/>
</dbReference>
<proteinExistence type="inferred from homology"/>
<evidence type="ECO:0000256" key="2">
    <source>
        <dbReference type="ARBA" id="ARBA00011903"/>
    </source>
</evidence>
<evidence type="ECO:0000256" key="3">
    <source>
        <dbReference type="ARBA" id="ARBA00022679"/>
    </source>
</evidence>
<dbReference type="InterPro" id="IPR027417">
    <property type="entry name" value="P-loop_NTPase"/>
</dbReference>
<reference evidence="10 11" key="1">
    <citation type="submission" date="2019-08" db="EMBL/GenBank/DDBJ databases">
        <title>In-depth cultivation of the pig gut microbiome towards novel bacterial diversity and tailored functional studies.</title>
        <authorList>
            <person name="Wylensek D."/>
            <person name="Hitch T.C.A."/>
            <person name="Clavel T."/>
        </authorList>
    </citation>
    <scope>NUCLEOTIDE SEQUENCE [LARGE SCALE GENOMIC DNA]</scope>
    <source>
        <strain evidence="10 11">WCA-380-WT-2B</strain>
    </source>
</reference>
<sequence length="217" mass="23854">MSDKNNYYTSSVYNEAIRSVRTNIQFSDIDNKNRIFAITSSKPSEGKTTVIYDLAKSFAQNGDKVALLDFDLRAPKVGKVSGIETNMGVTNVITGKVSLDKALIKDQYEDNLFVLLSGPVPPNPTEILASDHVKELVRLLNGQFDYVFIDTPPVGLFTDASIVSTLCDGVIFAIKSNDTKIDEVNHALDNLKKVNAKIIGAVLTFADVKESSYKGYY</sequence>
<comment type="caution">
    <text evidence="10">The sequence shown here is derived from an EMBL/GenBank/DDBJ whole genome shotgun (WGS) entry which is preliminary data.</text>
</comment>
<gene>
    <name evidence="10" type="ORF">FYJ26_04570</name>
</gene>
<evidence type="ECO:0000313" key="10">
    <source>
        <dbReference type="EMBL" id="MSS77688.1"/>
    </source>
</evidence>
<dbReference type="GO" id="GO:0005524">
    <property type="term" value="F:ATP binding"/>
    <property type="evidence" value="ECO:0007669"/>
    <property type="project" value="UniProtKB-KW"/>
</dbReference>
<evidence type="ECO:0000256" key="6">
    <source>
        <dbReference type="ARBA" id="ARBA00022840"/>
    </source>
</evidence>
<protein>
    <recommendedName>
        <fullName evidence="2">non-specific protein-tyrosine kinase</fullName>
        <ecNumber evidence="2">2.7.10.2</ecNumber>
    </recommendedName>
</protein>
<keyword evidence="6" id="KW-0067">ATP-binding</keyword>
<name>A0A6N7VE14_9FIRM</name>
<dbReference type="InterPro" id="IPR025669">
    <property type="entry name" value="AAA_dom"/>
</dbReference>
<comment type="catalytic activity">
    <reaction evidence="8">
        <text>L-tyrosyl-[protein] + ATP = O-phospho-L-tyrosyl-[protein] + ADP + H(+)</text>
        <dbReference type="Rhea" id="RHEA:10596"/>
        <dbReference type="Rhea" id="RHEA-COMP:10136"/>
        <dbReference type="Rhea" id="RHEA-COMP:20101"/>
        <dbReference type="ChEBI" id="CHEBI:15378"/>
        <dbReference type="ChEBI" id="CHEBI:30616"/>
        <dbReference type="ChEBI" id="CHEBI:46858"/>
        <dbReference type="ChEBI" id="CHEBI:61978"/>
        <dbReference type="ChEBI" id="CHEBI:456216"/>
        <dbReference type="EC" id="2.7.10.2"/>
    </reaction>
</comment>
<dbReference type="PANTHER" id="PTHR32309">
    <property type="entry name" value="TYROSINE-PROTEIN KINASE"/>
    <property type="match status" value="1"/>
</dbReference>
<evidence type="ECO:0000256" key="8">
    <source>
        <dbReference type="ARBA" id="ARBA00051245"/>
    </source>
</evidence>